<evidence type="ECO:0000256" key="1">
    <source>
        <dbReference type="SAM" id="MobiDB-lite"/>
    </source>
</evidence>
<feature type="compositionally biased region" description="Basic residues" evidence="1">
    <location>
        <begin position="121"/>
        <end position="134"/>
    </location>
</feature>
<feature type="compositionally biased region" description="Low complexity" evidence="1">
    <location>
        <begin position="171"/>
        <end position="188"/>
    </location>
</feature>
<feature type="compositionally biased region" description="Polar residues" evidence="1">
    <location>
        <begin position="420"/>
        <end position="437"/>
    </location>
</feature>
<feature type="region of interest" description="Disordered" evidence="1">
    <location>
        <begin position="97"/>
        <end position="151"/>
    </location>
</feature>
<accession>A0ABM1NGW9</accession>
<sequence>MSTSGIPELLQYSGKSWKEWTPLVTKNISITTKPSALEYKTIPLLPRRDFPLYGEFPKLDNKVLIECEKCGTVLLPCVYPKHCNNPNHDKLIVQANQVQTKGSSTSKSGRPNFIPPGTSLLKKKYQPAKNKKRTGLPPSVPPPPLFAKAATTPPTRIPAAEPLIPPIIVAKPVSPKSSSSHTAPSSSSSKHKRSKKSGRKTKEDEKIDKTAKSTAELKSAKVNHTNHWQSSKSKEYKLVIDLQATVNRKETSIQSILKLAPSPHQSASNIKVDILKPSTAAISPLTATKPQRNAVPPTVLHMPMSPTTPGVRNVPPKLPVLRLAKEGGDAAAKPQQRKCYAYGQEVFDEEFFNNQDKRRSAAFVKKIPSFGDRTPVYTSHPKPLSMITRTARKVGTTFMLHHKHLYHQRNEILGIARQNLPDSPTSQLPNQPSKSGAQKNTSNKSQSSTVKVSVKRSPSERLTNESKHIRLNDVNGYILHADVSESSESATTSTSQLHNNAVVIHDQVTIVNMK</sequence>
<keyword evidence="2" id="KW-1185">Reference proteome</keyword>
<dbReference type="GeneID" id="108569145"/>
<organism evidence="2 3">
    <name type="scientific">Nicrophorus vespilloides</name>
    <name type="common">Boreal carrion beetle</name>
    <dbReference type="NCBI Taxonomy" id="110193"/>
    <lineage>
        <taxon>Eukaryota</taxon>
        <taxon>Metazoa</taxon>
        <taxon>Ecdysozoa</taxon>
        <taxon>Arthropoda</taxon>
        <taxon>Hexapoda</taxon>
        <taxon>Insecta</taxon>
        <taxon>Pterygota</taxon>
        <taxon>Neoptera</taxon>
        <taxon>Endopterygota</taxon>
        <taxon>Coleoptera</taxon>
        <taxon>Polyphaga</taxon>
        <taxon>Staphyliniformia</taxon>
        <taxon>Silphidae</taxon>
        <taxon>Nicrophorinae</taxon>
        <taxon>Nicrophorus</taxon>
    </lineage>
</organism>
<proteinExistence type="predicted"/>
<feature type="compositionally biased region" description="Low complexity" evidence="1">
    <location>
        <begin position="438"/>
        <end position="452"/>
    </location>
</feature>
<evidence type="ECO:0000313" key="2">
    <source>
        <dbReference type="Proteomes" id="UP000695000"/>
    </source>
</evidence>
<feature type="region of interest" description="Disordered" evidence="1">
    <location>
        <begin position="419"/>
        <end position="468"/>
    </location>
</feature>
<feature type="region of interest" description="Disordered" evidence="1">
    <location>
        <begin position="171"/>
        <end position="209"/>
    </location>
</feature>
<gene>
    <name evidence="3" type="primary">LOC108569145</name>
</gene>
<reference evidence="3" key="1">
    <citation type="submission" date="2025-08" db="UniProtKB">
        <authorList>
            <consortium name="RefSeq"/>
        </authorList>
    </citation>
    <scope>IDENTIFICATION</scope>
    <source>
        <tissue evidence="3">Whole Larva</tissue>
    </source>
</reference>
<feature type="compositionally biased region" description="Polar residues" evidence="1">
    <location>
        <begin position="97"/>
        <end position="109"/>
    </location>
</feature>
<feature type="compositionally biased region" description="Basic and acidic residues" evidence="1">
    <location>
        <begin position="457"/>
        <end position="468"/>
    </location>
</feature>
<dbReference type="Proteomes" id="UP000695000">
    <property type="component" value="Unplaced"/>
</dbReference>
<protein>
    <submittedName>
        <fullName evidence="3">Ataxin-7-like protein 1 isoform X2</fullName>
    </submittedName>
</protein>
<feature type="compositionally biased region" description="Basic residues" evidence="1">
    <location>
        <begin position="189"/>
        <end position="199"/>
    </location>
</feature>
<name>A0ABM1NGW9_NICVS</name>
<evidence type="ECO:0000313" key="3">
    <source>
        <dbReference type="RefSeq" id="XP_017786069.1"/>
    </source>
</evidence>
<feature type="compositionally biased region" description="Basic and acidic residues" evidence="1">
    <location>
        <begin position="200"/>
        <end position="209"/>
    </location>
</feature>
<dbReference type="RefSeq" id="XP_017786069.1">
    <property type="nucleotide sequence ID" value="XM_017930580.1"/>
</dbReference>